<dbReference type="PANTHER" id="PTHR35021:SF7">
    <property type="entry name" value="PROTEIN FB17, PUTATIVE-RELATED"/>
    <property type="match status" value="1"/>
</dbReference>
<feature type="coiled-coil region" evidence="1">
    <location>
        <begin position="212"/>
        <end position="253"/>
    </location>
</feature>
<accession>A0A6P5ZID5</accession>
<keyword evidence="2" id="KW-1185">Reference proteome</keyword>
<organism evidence="2 3">
    <name type="scientific">Durio zibethinus</name>
    <name type="common">Durian</name>
    <dbReference type="NCBI Taxonomy" id="66656"/>
    <lineage>
        <taxon>Eukaryota</taxon>
        <taxon>Viridiplantae</taxon>
        <taxon>Streptophyta</taxon>
        <taxon>Embryophyta</taxon>
        <taxon>Tracheophyta</taxon>
        <taxon>Spermatophyta</taxon>
        <taxon>Magnoliopsida</taxon>
        <taxon>eudicotyledons</taxon>
        <taxon>Gunneridae</taxon>
        <taxon>Pentapetalae</taxon>
        <taxon>rosids</taxon>
        <taxon>malvids</taxon>
        <taxon>Malvales</taxon>
        <taxon>Malvaceae</taxon>
        <taxon>Helicteroideae</taxon>
        <taxon>Durio</taxon>
    </lineage>
</organism>
<evidence type="ECO:0000313" key="2">
    <source>
        <dbReference type="Proteomes" id="UP000515121"/>
    </source>
</evidence>
<dbReference type="GeneID" id="111301316"/>
<name>A0A6P5ZID5_DURZI</name>
<dbReference type="Pfam" id="PF05278">
    <property type="entry name" value="PEARLI-4"/>
    <property type="match status" value="1"/>
</dbReference>
<dbReference type="AlphaFoldDB" id="A0A6P5ZID5"/>
<sequence length="274" mass="31385">MKEELAVFEKVKTMFGGIEYILPGLDRLKKTEFQFPVSKPNKTERPFNDFLPPSPDFFQLGDYGISQMFLAVETLYSDVLVTEFIAKLEKNSRSKVSFSSFKDLDGERQRVGDYSFPMSLVSTANAIMDAHGDVTKNSHFSPPVVENIYVFFCAAIKEMGDLSLKQVTEDTMLKWRDAIMDAKRSGCDVEFAWKHLETIAYAYFGLKARNYRISLEQKMANLMAEEKSLRQQLEKKEEEVKAVKGKEEELTSLQCKMCQDCVDRFLDKNVGLFG</sequence>
<gene>
    <name evidence="3" type="primary">LOC111301316</name>
</gene>
<proteinExistence type="predicted"/>
<dbReference type="Proteomes" id="UP000515121">
    <property type="component" value="Unplaced"/>
</dbReference>
<evidence type="ECO:0000256" key="1">
    <source>
        <dbReference type="SAM" id="Coils"/>
    </source>
</evidence>
<dbReference type="RefSeq" id="XP_022752638.1">
    <property type="nucleotide sequence ID" value="XM_022896903.1"/>
</dbReference>
<evidence type="ECO:0000313" key="3">
    <source>
        <dbReference type="RefSeq" id="XP_022752638.1"/>
    </source>
</evidence>
<keyword evidence="1" id="KW-0175">Coiled coil</keyword>
<dbReference type="InterPro" id="IPR007942">
    <property type="entry name" value="PLipase-like"/>
</dbReference>
<dbReference type="PANTHER" id="PTHR35021">
    <property type="match status" value="1"/>
</dbReference>
<reference evidence="3" key="1">
    <citation type="submission" date="2025-08" db="UniProtKB">
        <authorList>
            <consortium name="RefSeq"/>
        </authorList>
    </citation>
    <scope>IDENTIFICATION</scope>
    <source>
        <tissue evidence="3">Fruit stalk</tissue>
    </source>
</reference>
<protein>
    <submittedName>
        <fullName evidence="3">Uncharacterized protein LOC111301316 isoform X2</fullName>
    </submittedName>
</protein>